<gene>
    <name evidence="1" type="ORF">SAMN05421819_3061</name>
</gene>
<dbReference type="PANTHER" id="PTHR35566">
    <property type="entry name" value="BLR3599 PROTEIN"/>
    <property type="match status" value="1"/>
</dbReference>
<dbReference type="NCBIfam" id="TIGR03353">
    <property type="entry name" value="VI_chp_4"/>
    <property type="match status" value="1"/>
</dbReference>
<dbReference type="OrthoDB" id="9775333at2"/>
<dbReference type="Pfam" id="PF05936">
    <property type="entry name" value="T6SS_VasE"/>
    <property type="match status" value="1"/>
</dbReference>
<evidence type="ECO:0000313" key="2">
    <source>
        <dbReference type="Proteomes" id="UP000236728"/>
    </source>
</evidence>
<keyword evidence="2" id="KW-1185">Reference proteome</keyword>
<proteinExistence type="predicted"/>
<reference evidence="1 2" key="1">
    <citation type="submission" date="2016-10" db="EMBL/GenBank/DDBJ databases">
        <authorList>
            <person name="de Groot N.N."/>
        </authorList>
    </citation>
    <scope>NUCLEOTIDE SEQUENCE [LARGE SCALE GENOMIC DNA]</scope>
    <source>
        <strain evidence="1 2">DSM 22489</strain>
    </source>
</reference>
<dbReference type="Proteomes" id="UP000236728">
    <property type="component" value="Unassembled WGS sequence"/>
</dbReference>
<dbReference type="RefSeq" id="WP_103933920.1">
    <property type="nucleotide sequence ID" value="NZ_FNVA01000005.1"/>
</dbReference>
<accession>A0A1H6ADR4</accession>
<dbReference type="EMBL" id="FNVA01000005">
    <property type="protein sequence ID" value="SEG46187.1"/>
    <property type="molecule type" value="Genomic_DNA"/>
</dbReference>
<evidence type="ECO:0000313" key="1">
    <source>
        <dbReference type="EMBL" id="SEG46187.1"/>
    </source>
</evidence>
<dbReference type="PANTHER" id="PTHR35566:SF1">
    <property type="entry name" value="TYPE VI SECRETION SYSTEM BASEPLATE COMPONENT TSSK1"/>
    <property type="match status" value="1"/>
</dbReference>
<name>A0A1H6ADR4_9BACT</name>
<protein>
    <submittedName>
        <fullName evidence="1">Type VI secretion system protein ImpJ</fullName>
    </submittedName>
</protein>
<dbReference type="AlphaFoldDB" id="A0A1H6ADR4"/>
<dbReference type="InterPro" id="IPR010263">
    <property type="entry name" value="T6SS_TssK"/>
</dbReference>
<sequence>MKCLSRVVWSEGMHLTPQHFQLQSRYFEDLLWFLNGQLHNHPWGLLSFGLDTDLIRNGSAVLSFGSGIFPDGLIFDIPDSDLRPQPLNLHEIFTPIDSDMILHIAVPQRVDQQMTTDLSDTKRTRFGVVEKVVRDETISTEEYRITLSRKNLLLLGASQIDKSLISIPIARVVRDGKGGFAIDPTFYPPLLRIGAVEDLLVRVQHMIEAIEAKILITRSGQKRTGSFEIGSSALDVASYWFLHSLCTAIPPLRNQLSARDGHPEELYLALSSLAGSLCTFALDADPSEIPAYDHLQLNAVFSRLERLIYRNLEVVVPSNTVTLNFTQTEPAIFTAPVLDERSFRRSRWILGIRSNLSESTLIRQVPSSLKICSAEGVVKLVQRALPGLELSHVPVPPSAISAQADMHYFSIASAGPCWQHILATRQVGVYLPNELGAAVFEVTIITEA</sequence>
<organism evidence="1 2">
    <name type="scientific">Bryocella elongata</name>
    <dbReference type="NCBI Taxonomy" id="863522"/>
    <lineage>
        <taxon>Bacteria</taxon>
        <taxon>Pseudomonadati</taxon>
        <taxon>Acidobacteriota</taxon>
        <taxon>Terriglobia</taxon>
        <taxon>Terriglobales</taxon>
        <taxon>Acidobacteriaceae</taxon>
        <taxon>Bryocella</taxon>
    </lineage>
</organism>